<proteinExistence type="predicted"/>
<protein>
    <submittedName>
        <fullName evidence="1">Uncharacterized protein</fullName>
    </submittedName>
</protein>
<name>A0A7C1AZA7_9BACT</name>
<dbReference type="EMBL" id="DQZW01000332">
    <property type="protein sequence ID" value="HDL90636.1"/>
    <property type="molecule type" value="Genomic_DNA"/>
</dbReference>
<evidence type="ECO:0000313" key="1">
    <source>
        <dbReference type="EMBL" id="HDL90636.1"/>
    </source>
</evidence>
<dbReference type="InterPro" id="IPR038556">
    <property type="entry name" value="TAC_Gp13-like_sf"/>
</dbReference>
<organism evidence="1">
    <name type="scientific">Thermodesulforhabdus norvegica</name>
    <dbReference type="NCBI Taxonomy" id="39841"/>
    <lineage>
        <taxon>Bacteria</taxon>
        <taxon>Pseudomonadati</taxon>
        <taxon>Thermodesulfobacteriota</taxon>
        <taxon>Syntrophobacteria</taxon>
        <taxon>Syntrophobacterales</taxon>
        <taxon>Thermodesulforhabdaceae</taxon>
        <taxon>Thermodesulforhabdus</taxon>
    </lineage>
</organism>
<dbReference type="Gene3D" id="3.30.2220.20">
    <property type="entry name" value="Phage tail assembly chaperone gp13-like"/>
    <property type="match status" value="1"/>
</dbReference>
<comment type="caution">
    <text evidence="1">The sequence shown here is derived from an EMBL/GenBank/DDBJ whole genome shotgun (WGS) entry which is preliminary data.</text>
</comment>
<accession>A0A7C1AZA7</accession>
<dbReference type="Proteomes" id="UP000886355">
    <property type="component" value="Unassembled WGS sequence"/>
</dbReference>
<dbReference type="AlphaFoldDB" id="A0A7C1AZA7"/>
<gene>
    <name evidence="1" type="ORF">ENG14_07010</name>
</gene>
<reference evidence="1" key="1">
    <citation type="journal article" date="2020" name="mSystems">
        <title>Genome- and Community-Level Interaction Insights into Carbon Utilization and Element Cycling Functions of Hydrothermarchaeota in Hydrothermal Sediment.</title>
        <authorList>
            <person name="Zhou Z."/>
            <person name="Liu Y."/>
            <person name="Xu W."/>
            <person name="Pan J."/>
            <person name="Luo Z.H."/>
            <person name="Li M."/>
        </authorList>
    </citation>
    <scope>NUCLEOTIDE SEQUENCE [LARGE SCALE GENOMIC DNA]</scope>
    <source>
        <strain evidence="1">HyVt-19</strain>
    </source>
</reference>
<sequence length="122" mass="13801">MSEGKEEVKTISSQKAFEEYCKTKPKVKQCSMKDSTAFYVRAISAGDRDKLESTIMDKSGDYRSRVTLVCLSDEEGNRLYQDADFQRVRKLPAQVLSAVFHEGIAFNGMTGDEEDEEKRGND</sequence>